<evidence type="ECO:0000313" key="2">
    <source>
        <dbReference type="Proteomes" id="UP001404956"/>
    </source>
</evidence>
<dbReference type="Proteomes" id="UP001404956">
    <property type="component" value="Unassembled WGS sequence"/>
</dbReference>
<comment type="caution">
    <text evidence="1">The sequence shown here is derived from an EMBL/GenBank/DDBJ whole genome shotgun (WGS) entry which is preliminary data.</text>
</comment>
<organism evidence="1 2">
    <name type="scientific">Deinococcus aluminii</name>
    <dbReference type="NCBI Taxonomy" id="1656885"/>
    <lineage>
        <taxon>Bacteria</taxon>
        <taxon>Thermotogati</taxon>
        <taxon>Deinococcota</taxon>
        <taxon>Deinococci</taxon>
        <taxon>Deinococcales</taxon>
        <taxon>Deinococcaceae</taxon>
        <taxon>Deinococcus</taxon>
    </lineage>
</organism>
<reference evidence="1 2" key="1">
    <citation type="submission" date="2024-02" db="EMBL/GenBank/DDBJ databases">
        <title>Deinococcus aluminii NBRC 112889.</title>
        <authorList>
            <person name="Ichikawa N."/>
            <person name="Katano-Makiyama Y."/>
            <person name="Hidaka K."/>
        </authorList>
    </citation>
    <scope>NUCLEOTIDE SEQUENCE [LARGE SCALE GENOMIC DNA]</scope>
    <source>
        <strain evidence="1 2">NBRC 112889</strain>
    </source>
</reference>
<accession>A0ABP9XH48</accession>
<evidence type="ECO:0008006" key="3">
    <source>
        <dbReference type="Google" id="ProtNLM"/>
    </source>
</evidence>
<protein>
    <recommendedName>
        <fullName evidence="3">DUF1802 family protein</fullName>
    </recommendedName>
</protein>
<proteinExistence type="predicted"/>
<sequence>MSLDLRGRVGGKGLLLACSKEGWSGLLCYLSPRYPLPMTPSALKEWDTQCQALTSGETALLIRKGGIMETHAGFEVEHREFLLYPTFLHQNPAELRPDFLPLLRDDPQPGRLVLPALAEVVAVHKVESLEQALALEPYQTLTAGAIERRFHYRGRPWVHALLLRVRPLREPLVLTETPEMLGCVSWVPLPDVAPEAGTPVLDEAELARLRAGVEAAVSR</sequence>
<dbReference type="InterPro" id="IPR008307">
    <property type="entry name" value="UCP018957"/>
</dbReference>
<dbReference type="EMBL" id="BAABRV010000009">
    <property type="protein sequence ID" value="GAA5534687.1"/>
    <property type="molecule type" value="Genomic_DNA"/>
</dbReference>
<dbReference type="Pfam" id="PF08819">
    <property type="entry name" value="DUF1802"/>
    <property type="match status" value="1"/>
</dbReference>
<name>A0ABP9XH48_9DEIO</name>
<evidence type="ECO:0000313" key="1">
    <source>
        <dbReference type="EMBL" id="GAA5534687.1"/>
    </source>
</evidence>
<dbReference type="PIRSF" id="PIRSF018957">
    <property type="entry name" value="UCP018957"/>
    <property type="match status" value="1"/>
</dbReference>
<gene>
    <name evidence="1" type="ORF">Dalu01_03098</name>
</gene>
<dbReference type="InterPro" id="IPR014923">
    <property type="entry name" value="DUF1802"/>
</dbReference>
<keyword evidence="2" id="KW-1185">Reference proteome</keyword>